<dbReference type="InterPro" id="IPR001173">
    <property type="entry name" value="Glyco_trans_2-like"/>
</dbReference>
<comment type="caution">
    <text evidence="2">The sequence shown here is derived from an EMBL/GenBank/DDBJ whole genome shotgun (WGS) entry which is preliminary data.</text>
</comment>
<proteinExistence type="predicted"/>
<dbReference type="CDD" id="cd04179">
    <property type="entry name" value="DPM_DPG-synthase_like"/>
    <property type="match status" value="1"/>
</dbReference>
<dbReference type="InterPro" id="IPR029044">
    <property type="entry name" value="Nucleotide-diphossugar_trans"/>
</dbReference>
<dbReference type="Pfam" id="PF00535">
    <property type="entry name" value="Glycos_transf_2"/>
    <property type="match status" value="1"/>
</dbReference>
<protein>
    <submittedName>
        <fullName evidence="2">Glycosyltransferase family 2 protein</fullName>
    </submittedName>
</protein>
<reference evidence="2 3" key="1">
    <citation type="submission" date="2019-09" db="EMBL/GenBank/DDBJ databases">
        <title>Genomic diversity of phyloplane-associated Pantoea species in Pakistan cotton crop.</title>
        <authorList>
            <person name="Tufail M.R."/>
            <person name="Cook D.R."/>
        </authorList>
    </citation>
    <scope>NUCLEOTIDE SEQUENCE [LARGE SCALE GENOMIC DNA]</scope>
    <source>
        <strain evidence="2 3">B_8</strain>
    </source>
</reference>
<evidence type="ECO:0000259" key="1">
    <source>
        <dbReference type="Pfam" id="PF00535"/>
    </source>
</evidence>
<dbReference type="Gene3D" id="3.90.550.10">
    <property type="entry name" value="Spore Coat Polysaccharide Biosynthesis Protein SpsA, Chain A"/>
    <property type="match status" value="1"/>
</dbReference>
<dbReference type="PANTHER" id="PTHR48090">
    <property type="entry name" value="UNDECAPRENYL-PHOSPHATE 4-DEOXY-4-FORMAMIDO-L-ARABINOSE TRANSFERASE-RELATED"/>
    <property type="match status" value="1"/>
</dbReference>
<name>A0AB34CPJ1_9GAMM</name>
<accession>A0AB34CPJ1</accession>
<dbReference type="EMBL" id="VWVM01000001">
    <property type="protein sequence ID" value="KAA6128750.1"/>
    <property type="molecule type" value="Genomic_DNA"/>
</dbReference>
<dbReference type="RefSeq" id="WP_150037045.1">
    <property type="nucleotide sequence ID" value="NZ_VWVM01000001.1"/>
</dbReference>
<gene>
    <name evidence="2" type="ORF">F3I20_00145</name>
</gene>
<dbReference type="InterPro" id="IPR050256">
    <property type="entry name" value="Glycosyltransferase_2"/>
</dbReference>
<dbReference type="Proteomes" id="UP000324255">
    <property type="component" value="Unassembled WGS sequence"/>
</dbReference>
<keyword evidence="3" id="KW-1185">Reference proteome</keyword>
<evidence type="ECO:0000313" key="2">
    <source>
        <dbReference type="EMBL" id="KAA6128750.1"/>
    </source>
</evidence>
<dbReference type="AlphaFoldDB" id="A0AB34CPJ1"/>
<organism evidence="2 3">
    <name type="scientific">Candidatus Pantoea gossypiicola</name>
    <dbReference type="NCBI Taxonomy" id="2608008"/>
    <lineage>
        <taxon>Bacteria</taxon>
        <taxon>Pseudomonadati</taxon>
        <taxon>Pseudomonadota</taxon>
        <taxon>Gammaproteobacteria</taxon>
        <taxon>Enterobacterales</taxon>
        <taxon>Erwiniaceae</taxon>
        <taxon>Pantoea</taxon>
    </lineage>
</organism>
<feature type="domain" description="Glycosyltransferase 2-like" evidence="1">
    <location>
        <begin position="30"/>
        <end position="194"/>
    </location>
</feature>
<sequence>MSDSLNAPNTDWEVPSYERQLWQGKQHDYCVIIPVINEGARIRNLLSRMVAVNVHTYADIIIVDGGSRDGSLELSALQQLSVSGLLLKTGQGKLSSQLRCGYAFALEQGYQGIVTIDGNDKDDPDAIPQFIEAIKQGYDFVQASRFVKGGVAENTPASRDFAIRFIHAPMLSLFSGFKWTDTTQGFRAYSRKMLLDPRVAPFRNIFQTYELLAYLSYCAPKLGFRCIEIATVRRYPKGEVPTKISAISGNWAVLSILFSACFGKYNVK</sequence>
<dbReference type="SUPFAM" id="SSF53448">
    <property type="entry name" value="Nucleotide-diphospho-sugar transferases"/>
    <property type="match status" value="1"/>
</dbReference>
<evidence type="ECO:0000313" key="3">
    <source>
        <dbReference type="Proteomes" id="UP000324255"/>
    </source>
</evidence>